<feature type="compositionally biased region" description="Polar residues" evidence="10">
    <location>
        <begin position="608"/>
        <end position="637"/>
    </location>
</feature>
<keyword evidence="9" id="KW-0539">Nucleus</keyword>
<dbReference type="GO" id="GO:0005634">
    <property type="term" value="C:nucleus"/>
    <property type="evidence" value="ECO:0007669"/>
    <property type="project" value="UniProtKB-SubCell"/>
</dbReference>
<evidence type="ECO:0000256" key="6">
    <source>
        <dbReference type="ARBA" id="ARBA00023015"/>
    </source>
</evidence>
<dbReference type="Pfam" id="PF12886">
    <property type="entry name" value="TORC_C"/>
    <property type="match status" value="1"/>
</dbReference>
<evidence type="ECO:0000313" key="16">
    <source>
        <dbReference type="Proteomes" id="UP000694701"/>
    </source>
</evidence>
<feature type="domain" description="Transducer of regulated CREB activity middle" evidence="13">
    <location>
        <begin position="276"/>
        <end position="417"/>
    </location>
</feature>
<feature type="domain" description="Transducer of regulated CREB activity C-terminal" evidence="14">
    <location>
        <begin position="743"/>
        <end position="806"/>
    </location>
</feature>
<sequence length="807" mass="86899">MYCIMYVCVCVSLARAPRGLVSASLSLSVCVVSPLARFSVLRCVCELGVPLIMSSAGAACGPAPGPNHGGSVPAPGASNPRKFSEKIALHTQRQAEETAAFQEVMMDLSSTRIQAQKVRLARNQGPYYGGSLPNVNQIGRNASELQGSFPSPLDSSRSTRHHGLVERVHRDRRFISPSRPYRRQTDSSHSSSVYLSPPPDPSWRRLLFWRLSLLFCCSSLCSLILIFWSGRCVLTEQISADTDDDGQKHTHRNWNSNFATDKSQIFQQLPSTALNRTNSDSALHTSVMNPPAGDPFSTGLRRPDGFSYPAPIEENSPDDGRLLKPWDSRKLPQLSSRPKSCEVPGITVFPSPDQQGGAPHGQMMLNTGGSLPDLSSLHFPSPLPTPLDPDEPGYPSVSGGGSTGNLSCTLTQLGIHSPGAFYSTGLLPSMQGTSSNPSLQSSLSNPNIQSSLSAHSFHNSLSSASLHSSLSNPSLQSSLSSSPSLRSSLSSQSLQSWLSNSSLSGSSSALQPQTSSSPRRRAQLTPVILPADTRRLHPKQFSPTSSTLSSITQGVALDTSRRQGDQRSSPYSFGQQQQQVQKGPGLHLHNMQNLQKTFQMQPLKRPSPGQNQNPSAVSYRSADASQPDAQTGQTRSEQQNQPLPPLQQISPALSGDLDLYSDTMFLNSLLDDSYLGLQIRQNQQLSLDSQLEAVNHEGGSAAVLKAQSGSYQGQPAQMELLDPSEQQMINQSQSYTDGRHAVPNIILTGDSSGLSKEITSALSCVPGFEMDPFSSDNPLEGLGMLTDGDLMLADPAVEDSFRSDHLK</sequence>
<evidence type="ECO:0000256" key="2">
    <source>
        <dbReference type="ARBA" id="ARBA00004496"/>
    </source>
</evidence>
<feature type="compositionally biased region" description="Polar residues" evidence="10">
    <location>
        <begin position="541"/>
        <end position="553"/>
    </location>
</feature>
<comment type="subcellular location">
    <subcellularLocation>
        <location evidence="2">Cytoplasm</location>
    </subcellularLocation>
    <subcellularLocation>
        <location evidence="1">Nucleus</location>
    </subcellularLocation>
</comment>
<keyword evidence="11" id="KW-0812">Transmembrane</keyword>
<evidence type="ECO:0000256" key="5">
    <source>
        <dbReference type="ARBA" id="ARBA00022553"/>
    </source>
</evidence>
<evidence type="ECO:0000313" key="15">
    <source>
        <dbReference type="Ensembl" id="ENSCCRP00020037735.1"/>
    </source>
</evidence>
<evidence type="ECO:0000256" key="3">
    <source>
        <dbReference type="ARBA" id="ARBA00007167"/>
    </source>
</evidence>
<dbReference type="PANTHER" id="PTHR13589:SF6">
    <property type="entry name" value="CREB-REGULATED TRANSCRIPTION COACTIVATOR 2"/>
    <property type="match status" value="1"/>
</dbReference>
<accession>A0A8C2EAR7</accession>
<dbReference type="InterPro" id="IPR024783">
    <property type="entry name" value="TORC_N"/>
</dbReference>
<dbReference type="GO" id="GO:0005737">
    <property type="term" value="C:cytoplasm"/>
    <property type="evidence" value="ECO:0007669"/>
    <property type="project" value="UniProtKB-SubCell"/>
</dbReference>
<protein>
    <submittedName>
        <fullName evidence="15">DENN/MADD domain containing 4B</fullName>
    </submittedName>
</protein>
<evidence type="ECO:0000256" key="4">
    <source>
        <dbReference type="ARBA" id="ARBA00022490"/>
    </source>
</evidence>
<keyword evidence="4" id="KW-0963">Cytoplasm</keyword>
<proteinExistence type="inferred from homology"/>
<feature type="region of interest" description="Disordered" evidence="10">
    <location>
        <begin position="602"/>
        <end position="650"/>
    </location>
</feature>
<evidence type="ECO:0000256" key="1">
    <source>
        <dbReference type="ARBA" id="ARBA00004123"/>
    </source>
</evidence>
<feature type="region of interest" description="Disordered" evidence="10">
    <location>
        <begin position="287"/>
        <end position="324"/>
    </location>
</feature>
<evidence type="ECO:0000256" key="9">
    <source>
        <dbReference type="ARBA" id="ARBA00023242"/>
    </source>
</evidence>
<feature type="compositionally biased region" description="Polar residues" evidence="10">
    <location>
        <begin position="143"/>
        <end position="156"/>
    </location>
</feature>
<keyword evidence="11" id="KW-0472">Membrane</keyword>
<evidence type="ECO:0000256" key="11">
    <source>
        <dbReference type="SAM" id="Phobius"/>
    </source>
</evidence>
<dbReference type="InterPro" id="IPR024784">
    <property type="entry name" value="TORC_M"/>
</dbReference>
<feature type="region of interest" description="Disordered" evidence="10">
    <location>
        <begin position="143"/>
        <end position="198"/>
    </location>
</feature>
<dbReference type="Pfam" id="PF12885">
    <property type="entry name" value="TORC_M"/>
    <property type="match status" value="1"/>
</dbReference>
<evidence type="ECO:0000259" key="14">
    <source>
        <dbReference type="Pfam" id="PF12886"/>
    </source>
</evidence>
<evidence type="ECO:0000259" key="13">
    <source>
        <dbReference type="Pfam" id="PF12885"/>
    </source>
</evidence>
<keyword evidence="5" id="KW-0597">Phosphoprotein</keyword>
<evidence type="ECO:0000259" key="12">
    <source>
        <dbReference type="Pfam" id="PF12884"/>
    </source>
</evidence>
<feature type="compositionally biased region" description="Low complexity" evidence="10">
    <location>
        <begin position="500"/>
        <end position="517"/>
    </location>
</feature>
<feature type="domain" description="Transducer of regulated CREB activity N-terminal" evidence="12">
    <location>
        <begin position="79"/>
        <end position="133"/>
    </location>
</feature>
<feature type="region of interest" description="Disordered" evidence="10">
    <location>
        <begin position="500"/>
        <end position="582"/>
    </location>
</feature>
<evidence type="ECO:0000256" key="8">
    <source>
        <dbReference type="ARBA" id="ARBA00023163"/>
    </source>
</evidence>
<dbReference type="GO" id="GO:0051289">
    <property type="term" value="P:protein homotetramerization"/>
    <property type="evidence" value="ECO:0007669"/>
    <property type="project" value="InterPro"/>
</dbReference>
<keyword evidence="7" id="KW-0010">Activator</keyword>
<dbReference type="InterPro" id="IPR024785">
    <property type="entry name" value="TORC_C"/>
</dbReference>
<dbReference type="InterPro" id="IPR024786">
    <property type="entry name" value="TORC"/>
</dbReference>
<evidence type="ECO:0000256" key="10">
    <source>
        <dbReference type="SAM" id="MobiDB-lite"/>
    </source>
</evidence>
<feature type="region of interest" description="Disordered" evidence="10">
    <location>
        <begin position="352"/>
        <end position="401"/>
    </location>
</feature>
<dbReference type="AlphaFoldDB" id="A0A8C2EAR7"/>
<dbReference type="Ensembl" id="ENSCCRT00020041198.1">
    <property type="protein sequence ID" value="ENSCCRP00020037735.1"/>
    <property type="gene ID" value="ENSCCRG00020016851.1"/>
</dbReference>
<keyword evidence="11" id="KW-1133">Transmembrane helix</keyword>
<dbReference type="PANTHER" id="PTHR13589">
    <property type="entry name" value="CREB-REGULATED TRANSCRIPTION COACTIVATOR"/>
    <property type="match status" value="1"/>
</dbReference>
<dbReference type="Pfam" id="PF12884">
    <property type="entry name" value="TORC_N"/>
    <property type="match status" value="1"/>
</dbReference>
<evidence type="ECO:0000256" key="7">
    <source>
        <dbReference type="ARBA" id="ARBA00023159"/>
    </source>
</evidence>
<name>A0A8C2EAR7_CYPCA</name>
<comment type="similarity">
    <text evidence="3">Belongs to the TORC family.</text>
</comment>
<organism evidence="15 16">
    <name type="scientific">Cyprinus carpio</name>
    <name type="common">Common carp</name>
    <dbReference type="NCBI Taxonomy" id="7962"/>
    <lineage>
        <taxon>Eukaryota</taxon>
        <taxon>Metazoa</taxon>
        <taxon>Chordata</taxon>
        <taxon>Craniata</taxon>
        <taxon>Vertebrata</taxon>
        <taxon>Euteleostomi</taxon>
        <taxon>Actinopterygii</taxon>
        <taxon>Neopterygii</taxon>
        <taxon>Teleostei</taxon>
        <taxon>Ostariophysi</taxon>
        <taxon>Cypriniformes</taxon>
        <taxon>Cyprinidae</taxon>
        <taxon>Cyprininae</taxon>
        <taxon>Cyprinus</taxon>
    </lineage>
</organism>
<dbReference type="GO" id="GO:0045944">
    <property type="term" value="P:positive regulation of transcription by RNA polymerase II"/>
    <property type="evidence" value="ECO:0007669"/>
    <property type="project" value="TreeGrafter"/>
</dbReference>
<feature type="transmembrane region" description="Helical" evidence="11">
    <location>
        <begin position="207"/>
        <end position="228"/>
    </location>
</feature>
<keyword evidence="8" id="KW-0804">Transcription</keyword>
<dbReference type="GO" id="GO:0008140">
    <property type="term" value="F:cAMP response element binding protein binding"/>
    <property type="evidence" value="ECO:0007669"/>
    <property type="project" value="InterPro"/>
</dbReference>
<reference evidence="15" key="1">
    <citation type="submission" date="2025-08" db="UniProtKB">
        <authorList>
            <consortium name="Ensembl"/>
        </authorList>
    </citation>
    <scope>IDENTIFICATION</scope>
</reference>
<dbReference type="Proteomes" id="UP000694701">
    <property type="component" value="Unplaced"/>
</dbReference>
<keyword evidence="6" id="KW-0805">Transcription regulation</keyword>